<protein>
    <submittedName>
        <fullName evidence="1">Uncharacterized protein</fullName>
    </submittedName>
</protein>
<gene>
    <name evidence="1" type="ORF">NBRC3293_0519</name>
</gene>
<reference evidence="1 2" key="1">
    <citation type="submission" date="2013-04" db="EMBL/GenBank/DDBJ databases">
        <title>Gluconobacter oxydans NBRC 3293 whole genome sequence.</title>
        <authorList>
            <person name="Matsutani M."/>
            <person name="Yakushi T."/>
            <person name="Matsushita K."/>
        </authorList>
    </citation>
    <scope>NUCLEOTIDE SEQUENCE [LARGE SCALE GENOMIC DNA]</scope>
    <source>
        <strain evidence="1 2">NBRC 3293</strain>
    </source>
</reference>
<organism evidence="1 2">
    <name type="scientific">Gluconobacter oxydans NBRC 3293</name>
    <dbReference type="NCBI Taxonomy" id="1315969"/>
    <lineage>
        <taxon>Bacteria</taxon>
        <taxon>Pseudomonadati</taxon>
        <taxon>Pseudomonadota</taxon>
        <taxon>Alphaproteobacteria</taxon>
        <taxon>Acetobacterales</taxon>
        <taxon>Acetobacteraceae</taxon>
        <taxon>Gluconobacter</taxon>
    </lineage>
</organism>
<evidence type="ECO:0000313" key="2">
    <source>
        <dbReference type="Proteomes" id="UP000484858"/>
    </source>
</evidence>
<sequence length="76" mass="8337">MPARSQSSQFGICDAKGRVVERYATRYFAEQSALTWAVCKRAAVTIRQGRKIIARAIPTADGSARLDEGHTPELSL</sequence>
<proteinExistence type="predicted"/>
<name>A0A829WS80_GLUOY</name>
<evidence type="ECO:0000313" key="1">
    <source>
        <dbReference type="EMBL" id="GEM16023.1"/>
    </source>
</evidence>
<dbReference type="AlphaFoldDB" id="A0A829WS80"/>
<dbReference type="Proteomes" id="UP000484858">
    <property type="component" value="Unassembled WGS sequence"/>
</dbReference>
<dbReference type="EMBL" id="BARJ01000002">
    <property type="protein sequence ID" value="GEM16023.1"/>
    <property type="molecule type" value="Genomic_DNA"/>
</dbReference>
<comment type="caution">
    <text evidence="1">The sequence shown here is derived from an EMBL/GenBank/DDBJ whole genome shotgun (WGS) entry which is preliminary data.</text>
</comment>
<accession>A0A829WS80</accession>